<feature type="region of interest" description="Disordered" evidence="1">
    <location>
        <begin position="489"/>
        <end position="519"/>
    </location>
</feature>
<evidence type="ECO:0000256" key="1">
    <source>
        <dbReference type="SAM" id="MobiDB-lite"/>
    </source>
</evidence>
<feature type="compositionally biased region" description="Pro residues" evidence="1">
    <location>
        <begin position="388"/>
        <end position="403"/>
    </location>
</feature>
<sequence length="519" mass="52130">MSTERPDDTNGAPDVTEDTDGATPRRRSPVVVASVAAAVLLVGGGGAFLAASASGGSGGSPASGGDGTPPALALDGAGEGAPGIAVGEPNPYGTTYTVRGSLPDGPKSAPVYWAKGQVTQDEVARLAKALDLSGTPRLVGDAWQVGAVKDSAEPNLRVSRDAPGTWTFSSYVPGTDNCARGKVCRPGGSGPAGAGPAGAGPGPVSEQAARQAAAPVLKAVGQDDAKLDASQLMDRVRVVNAEPVVGGLPTHGWTTGLRIGPEGKVIGGSGNLAAPVKGAVYPVLGARKTLDLMNGAPSSYGRKGIGGCPGPVPVKDRDEKPCTAGPASPQRMSASVAGAAFGLAVHAVDGKAVLVPSWLFEVREAGASGGDTFTVTYPAVEPRYLVAPRPPGEPSGTPAPRPSPSTSGPGTRPSPAHHDVKVLGYTADGRNLTVAYEGGVCADYAASVREDSERVTVTVTETPWQGRVCAMIAKVYHTTLRLQAPLGDRQVVGSDGKPIPKDTTDTLPKASSGGTDSSR</sequence>
<feature type="region of interest" description="Disordered" evidence="1">
    <location>
        <begin position="189"/>
        <end position="210"/>
    </location>
</feature>
<comment type="caution">
    <text evidence="3">The sequence shown here is derived from an EMBL/GenBank/DDBJ whole genome shotgun (WGS) entry which is preliminary data.</text>
</comment>
<feature type="region of interest" description="Disordered" evidence="1">
    <location>
        <begin position="385"/>
        <end position="418"/>
    </location>
</feature>
<evidence type="ECO:0000313" key="4">
    <source>
        <dbReference type="Proteomes" id="UP001183809"/>
    </source>
</evidence>
<organism evidence="3 4">
    <name type="scientific">Streptomyces gibsoniae</name>
    <dbReference type="NCBI Taxonomy" id="3075529"/>
    <lineage>
        <taxon>Bacteria</taxon>
        <taxon>Bacillati</taxon>
        <taxon>Actinomycetota</taxon>
        <taxon>Actinomycetes</taxon>
        <taxon>Kitasatosporales</taxon>
        <taxon>Streptomycetaceae</taxon>
        <taxon>Streptomyces</taxon>
    </lineage>
</organism>
<keyword evidence="2" id="KW-1133">Transmembrane helix</keyword>
<evidence type="ECO:0000256" key="2">
    <source>
        <dbReference type="SAM" id="Phobius"/>
    </source>
</evidence>
<feature type="compositionally biased region" description="Gly residues" evidence="1">
    <location>
        <begin position="189"/>
        <end position="201"/>
    </location>
</feature>
<evidence type="ECO:0000313" key="3">
    <source>
        <dbReference type="EMBL" id="MDT0461594.1"/>
    </source>
</evidence>
<accession>A0ABU2TL08</accession>
<dbReference type="RefSeq" id="WP_311690718.1">
    <property type="nucleotide sequence ID" value="NZ_JAVREY010000001.1"/>
</dbReference>
<protein>
    <recommendedName>
        <fullName evidence="5">Large membrane protein</fullName>
    </recommendedName>
</protein>
<reference evidence="4" key="1">
    <citation type="submission" date="2023-07" db="EMBL/GenBank/DDBJ databases">
        <title>30 novel species of actinomycetes from the DSMZ collection.</title>
        <authorList>
            <person name="Nouioui I."/>
        </authorList>
    </citation>
    <scope>NUCLEOTIDE SEQUENCE [LARGE SCALE GENOMIC DNA]</scope>
    <source>
        <strain evidence="4">DSM 41699</strain>
    </source>
</reference>
<keyword evidence="2" id="KW-0812">Transmembrane</keyword>
<feature type="transmembrane region" description="Helical" evidence="2">
    <location>
        <begin position="30"/>
        <end position="51"/>
    </location>
</feature>
<keyword evidence="2" id="KW-0472">Membrane</keyword>
<gene>
    <name evidence="3" type="ORF">RM764_01035</name>
</gene>
<keyword evidence="4" id="KW-1185">Reference proteome</keyword>
<name>A0ABU2TL08_9ACTN</name>
<proteinExistence type="predicted"/>
<dbReference type="Proteomes" id="UP001183809">
    <property type="component" value="Unassembled WGS sequence"/>
</dbReference>
<feature type="compositionally biased region" description="Low complexity" evidence="1">
    <location>
        <begin position="404"/>
        <end position="414"/>
    </location>
</feature>
<evidence type="ECO:0008006" key="5">
    <source>
        <dbReference type="Google" id="ProtNLM"/>
    </source>
</evidence>
<feature type="region of interest" description="Disordered" evidence="1">
    <location>
        <begin position="1"/>
        <end position="29"/>
    </location>
</feature>
<dbReference type="EMBL" id="JAVREY010000001">
    <property type="protein sequence ID" value="MDT0461594.1"/>
    <property type="molecule type" value="Genomic_DNA"/>
</dbReference>